<dbReference type="AlphaFoldDB" id="A0A401Z857"/>
<evidence type="ECO:0000313" key="3">
    <source>
        <dbReference type="Proteomes" id="UP000287224"/>
    </source>
</evidence>
<dbReference type="RefSeq" id="WP_126594340.1">
    <property type="nucleotide sequence ID" value="NZ_BIFQ01000001.1"/>
</dbReference>
<evidence type="ECO:0000256" key="1">
    <source>
        <dbReference type="SAM" id="Phobius"/>
    </source>
</evidence>
<reference evidence="3" key="1">
    <citation type="submission" date="2018-12" db="EMBL/GenBank/DDBJ databases">
        <title>Tengunoibacter tsumagoiensis gen. nov., sp. nov., Dictyobacter kobayashii sp. nov., D. alpinus sp. nov., and D. joshuensis sp. nov. and description of Dictyobacteraceae fam. nov. within the order Ktedonobacterales isolated from Tengu-no-mugimeshi.</title>
        <authorList>
            <person name="Wang C.M."/>
            <person name="Zheng Y."/>
            <person name="Sakai Y."/>
            <person name="Toyoda A."/>
            <person name="Minakuchi Y."/>
            <person name="Abe K."/>
            <person name="Yokota A."/>
            <person name="Yabe S."/>
        </authorList>
    </citation>
    <scope>NUCLEOTIDE SEQUENCE [LARGE SCALE GENOMIC DNA]</scope>
    <source>
        <strain evidence="3">S-27</strain>
    </source>
</reference>
<proteinExistence type="predicted"/>
<keyword evidence="3" id="KW-1185">Reference proteome</keyword>
<organism evidence="2 3">
    <name type="scientific">Dictyobacter aurantiacus</name>
    <dbReference type="NCBI Taxonomy" id="1936993"/>
    <lineage>
        <taxon>Bacteria</taxon>
        <taxon>Bacillati</taxon>
        <taxon>Chloroflexota</taxon>
        <taxon>Ktedonobacteria</taxon>
        <taxon>Ktedonobacterales</taxon>
        <taxon>Dictyobacteraceae</taxon>
        <taxon>Dictyobacter</taxon>
    </lineage>
</organism>
<keyword evidence="1" id="KW-0812">Transmembrane</keyword>
<protein>
    <submittedName>
        <fullName evidence="2">Uncharacterized protein</fullName>
    </submittedName>
</protein>
<dbReference type="Proteomes" id="UP000287224">
    <property type="component" value="Unassembled WGS sequence"/>
</dbReference>
<accession>A0A401Z857</accession>
<keyword evidence="1" id="KW-1133">Transmembrane helix</keyword>
<gene>
    <name evidence="2" type="ORF">KDAU_03480</name>
</gene>
<evidence type="ECO:0000313" key="2">
    <source>
        <dbReference type="EMBL" id="GCE03019.1"/>
    </source>
</evidence>
<feature type="transmembrane region" description="Helical" evidence="1">
    <location>
        <begin position="12"/>
        <end position="33"/>
    </location>
</feature>
<name>A0A401Z857_9CHLR</name>
<dbReference type="OrthoDB" id="155688at2"/>
<sequence length="239" mass="26941">MNTPVQIGPPQLVLFLVAVLGVGLLISSLMGLFGGRRELEEFEDEYGQRYRRWRKRRRELRWRRGASGIIMLVLAVSLLWLTFAVQSYLGLTNDIKVARVQATSFENAPHNMDLQLTMLDKNGNPTSTKSYQINGDLWRLECVMIKFPAWMNILGIHSSYKLTRLEGSYNDARLESSSHHVVVELNGGTGDFFNQTYGNSLTKPFVDATYGNGVFEPADGKTYDIYVSQTGLYAKQASS</sequence>
<feature type="transmembrane region" description="Helical" evidence="1">
    <location>
        <begin position="65"/>
        <end position="89"/>
    </location>
</feature>
<keyword evidence="1" id="KW-0472">Membrane</keyword>
<comment type="caution">
    <text evidence="2">The sequence shown here is derived from an EMBL/GenBank/DDBJ whole genome shotgun (WGS) entry which is preliminary data.</text>
</comment>
<dbReference type="EMBL" id="BIFQ01000001">
    <property type="protein sequence ID" value="GCE03019.1"/>
    <property type="molecule type" value="Genomic_DNA"/>
</dbReference>